<dbReference type="Proteomes" id="UP000440498">
    <property type="component" value="Unassembled WGS sequence"/>
</dbReference>
<dbReference type="InterPro" id="IPR001533">
    <property type="entry name" value="Pterin_deHydtase"/>
</dbReference>
<dbReference type="InterPro" id="IPR036428">
    <property type="entry name" value="PCD_sf"/>
</dbReference>
<dbReference type="AlphaFoldDB" id="A0A6A7NBE9"/>
<evidence type="ECO:0000313" key="6">
    <source>
        <dbReference type="Proteomes" id="UP000440498"/>
    </source>
</evidence>
<comment type="similarity">
    <text evidence="2">Belongs to the pterin-4-alpha-carbinolamine dehydratase family.</text>
</comment>
<dbReference type="PANTHER" id="PTHR12599">
    <property type="entry name" value="PTERIN-4-ALPHA-CARBINOLAMINE DEHYDRATASE"/>
    <property type="match status" value="1"/>
</dbReference>
<dbReference type="EMBL" id="WHUG01000020">
    <property type="protein sequence ID" value="MQA42423.1"/>
    <property type="molecule type" value="Genomic_DNA"/>
</dbReference>
<dbReference type="Pfam" id="PF01329">
    <property type="entry name" value="Pterin_4a"/>
    <property type="match status" value="1"/>
</dbReference>
<dbReference type="PANTHER" id="PTHR12599:SF0">
    <property type="entry name" value="PTERIN-4-ALPHA-CARBINOLAMINE DEHYDRATASE"/>
    <property type="match status" value="1"/>
</dbReference>
<organism evidence="5 6">
    <name type="scientific">Rugamonas aquatica</name>
    <dbReference type="NCBI Taxonomy" id="2743357"/>
    <lineage>
        <taxon>Bacteria</taxon>
        <taxon>Pseudomonadati</taxon>
        <taxon>Pseudomonadota</taxon>
        <taxon>Betaproteobacteria</taxon>
        <taxon>Burkholderiales</taxon>
        <taxon>Oxalobacteraceae</taxon>
        <taxon>Telluria group</taxon>
        <taxon>Rugamonas</taxon>
    </lineage>
</organism>
<accession>A0A6A7NBE9</accession>
<evidence type="ECO:0000256" key="2">
    <source>
        <dbReference type="ARBA" id="ARBA00006472"/>
    </source>
</evidence>
<reference evidence="5 6" key="1">
    <citation type="submission" date="2019-10" db="EMBL/GenBank/DDBJ databases">
        <title>Two novel species isolated from a subtropical stream in China.</title>
        <authorList>
            <person name="Lu H."/>
        </authorList>
    </citation>
    <scope>NUCLEOTIDE SEQUENCE [LARGE SCALE GENOMIC DNA]</scope>
    <source>
        <strain evidence="5 6">FT29W</strain>
    </source>
</reference>
<dbReference type="SUPFAM" id="SSF55248">
    <property type="entry name" value="PCD-like"/>
    <property type="match status" value="1"/>
</dbReference>
<comment type="catalytic activity">
    <reaction evidence="1">
        <text>(4aS,6R)-4a-hydroxy-L-erythro-5,6,7,8-tetrahydrobiopterin = (6R)-L-erythro-6,7-dihydrobiopterin + H2O</text>
        <dbReference type="Rhea" id="RHEA:11920"/>
        <dbReference type="ChEBI" id="CHEBI:15377"/>
        <dbReference type="ChEBI" id="CHEBI:15642"/>
        <dbReference type="ChEBI" id="CHEBI:43120"/>
        <dbReference type="EC" id="4.2.1.96"/>
    </reaction>
</comment>
<evidence type="ECO:0000256" key="4">
    <source>
        <dbReference type="ARBA" id="ARBA00023239"/>
    </source>
</evidence>
<comment type="caution">
    <text evidence="5">The sequence shown here is derived from an EMBL/GenBank/DDBJ whole genome shotgun (WGS) entry which is preliminary data.</text>
</comment>
<proteinExistence type="inferred from homology"/>
<keyword evidence="6" id="KW-1185">Reference proteome</keyword>
<keyword evidence="4" id="KW-0456">Lyase</keyword>
<name>A0A6A7NBE9_9BURK</name>
<gene>
    <name evidence="5" type="ORF">GEV02_30250</name>
</gene>
<sequence>MTAAIATAAELLSHNCHPAKDALSAGEAARLAALLPGWSLENGKLVRTFGFTNYYRTMAFVNALAYLSHAEDHHPEMTVTYKNCIVRYDTHSVNNGQGGLSINDFICAAKAGLLFHSAAVKQ</sequence>
<evidence type="ECO:0000256" key="1">
    <source>
        <dbReference type="ARBA" id="ARBA00001554"/>
    </source>
</evidence>
<dbReference type="EC" id="4.2.1.96" evidence="3"/>
<protein>
    <recommendedName>
        <fullName evidence="3">4a-hydroxytetrahydrobiopterin dehydratase</fullName>
        <ecNumber evidence="3">4.2.1.96</ecNumber>
    </recommendedName>
</protein>
<dbReference type="GO" id="GO:0006729">
    <property type="term" value="P:tetrahydrobiopterin biosynthetic process"/>
    <property type="evidence" value="ECO:0007669"/>
    <property type="project" value="InterPro"/>
</dbReference>
<dbReference type="GO" id="GO:0008124">
    <property type="term" value="F:4-alpha-hydroxytetrahydrobiopterin dehydratase activity"/>
    <property type="evidence" value="ECO:0007669"/>
    <property type="project" value="UniProtKB-EC"/>
</dbReference>
<dbReference type="Gene3D" id="3.30.1360.20">
    <property type="entry name" value="Transcriptional coactivator/pterin dehydratase"/>
    <property type="match status" value="1"/>
</dbReference>
<evidence type="ECO:0000313" key="5">
    <source>
        <dbReference type="EMBL" id="MQA42423.1"/>
    </source>
</evidence>
<dbReference type="RefSeq" id="WP_152841517.1">
    <property type="nucleotide sequence ID" value="NZ_WHUG01000020.1"/>
</dbReference>
<evidence type="ECO:0000256" key="3">
    <source>
        <dbReference type="ARBA" id="ARBA00013252"/>
    </source>
</evidence>